<feature type="compositionally biased region" description="Pro residues" evidence="10">
    <location>
        <begin position="478"/>
        <end position="490"/>
    </location>
</feature>
<dbReference type="InterPro" id="IPR000086">
    <property type="entry name" value="NUDIX_hydrolase_dom"/>
</dbReference>
<dbReference type="GO" id="GO:0005829">
    <property type="term" value="C:cytosol"/>
    <property type="evidence" value="ECO:0007669"/>
    <property type="project" value="TreeGrafter"/>
</dbReference>
<dbReference type="InterPro" id="IPR015797">
    <property type="entry name" value="NUDIX_hydrolase-like_dom_sf"/>
</dbReference>
<evidence type="ECO:0000256" key="10">
    <source>
        <dbReference type="SAM" id="MobiDB-lite"/>
    </source>
</evidence>
<dbReference type="PANTHER" id="PTHR42904:SF6">
    <property type="entry name" value="NAD-CAPPED RNA HYDROLASE NUDT12"/>
    <property type="match status" value="1"/>
</dbReference>
<dbReference type="GO" id="GO:0035529">
    <property type="term" value="F:NADH pyrophosphatase activity"/>
    <property type="evidence" value="ECO:0007669"/>
    <property type="project" value="TreeGrafter"/>
</dbReference>
<dbReference type="InterPro" id="IPR020084">
    <property type="entry name" value="NUDIX_hydrolase_CS"/>
</dbReference>
<dbReference type="SUPFAM" id="SSF55811">
    <property type="entry name" value="Nudix"/>
    <property type="match status" value="1"/>
</dbReference>
<comment type="cofactor">
    <cofactor evidence="2">
        <name>Zn(2+)</name>
        <dbReference type="ChEBI" id="CHEBI:29105"/>
    </cofactor>
</comment>
<comment type="similarity">
    <text evidence="3">Belongs to the Nudix hydrolase family. NudC subfamily.</text>
</comment>
<dbReference type="Pfam" id="PF09296">
    <property type="entry name" value="NUDIX-like"/>
    <property type="match status" value="1"/>
</dbReference>
<evidence type="ECO:0000259" key="11">
    <source>
        <dbReference type="PROSITE" id="PS51462"/>
    </source>
</evidence>
<evidence type="ECO:0000256" key="1">
    <source>
        <dbReference type="ARBA" id="ARBA00001946"/>
    </source>
</evidence>
<dbReference type="Proteomes" id="UP000663827">
    <property type="component" value="Unassembled WGS sequence"/>
</dbReference>
<dbReference type="PANTHER" id="PTHR42904">
    <property type="entry name" value="NUDIX HYDROLASE, NUDC SUBFAMILY"/>
    <property type="match status" value="1"/>
</dbReference>
<dbReference type="GO" id="GO:0006742">
    <property type="term" value="P:NADP+ catabolic process"/>
    <property type="evidence" value="ECO:0007669"/>
    <property type="project" value="TreeGrafter"/>
</dbReference>
<dbReference type="GO" id="GO:0005777">
    <property type="term" value="C:peroxisome"/>
    <property type="evidence" value="ECO:0007669"/>
    <property type="project" value="TreeGrafter"/>
</dbReference>
<dbReference type="CDD" id="cd03429">
    <property type="entry name" value="NUDIX_NADH_pyrophosphatase_Nudt13"/>
    <property type="match status" value="1"/>
</dbReference>
<evidence type="ECO:0000256" key="6">
    <source>
        <dbReference type="ARBA" id="ARBA00022801"/>
    </source>
</evidence>
<dbReference type="InterPro" id="IPR015375">
    <property type="entry name" value="NADH_PPase-like_N"/>
</dbReference>
<evidence type="ECO:0000256" key="3">
    <source>
        <dbReference type="ARBA" id="ARBA00009595"/>
    </source>
</evidence>
<accession>A0A8H3DUI4</accession>
<comment type="caution">
    <text evidence="12">The sequence shown here is derived from an EMBL/GenBank/DDBJ whole genome shotgun (WGS) entry which is preliminary data.</text>
</comment>
<feature type="region of interest" description="Disordered" evidence="10">
    <location>
        <begin position="463"/>
        <end position="490"/>
    </location>
</feature>
<name>A0A8H3DUI4_9AGAM</name>
<dbReference type="EMBL" id="CAJNJQ010000169">
    <property type="protein sequence ID" value="CAE7060799.1"/>
    <property type="molecule type" value="Genomic_DNA"/>
</dbReference>
<dbReference type="InterPro" id="IPR049734">
    <property type="entry name" value="NudC-like_C"/>
</dbReference>
<evidence type="ECO:0000256" key="7">
    <source>
        <dbReference type="ARBA" id="ARBA00022842"/>
    </source>
</evidence>
<evidence type="ECO:0000313" key="13">
    <source>
        <dbReference type="Proteomes" id="UP000663827"/>
    </source>
</evidence>
<keyword evidence="8" id="KW-0520">NAD</keyword>
<evidence type="ECO:0000256" key="5">
    <source>
        <dbReference type="ARBA" id="ARBA00022723"/>
    </source>
</evidence>
<dbReference type="Pfam" id="PF00293">
    <property type="entry name" value="NUDIX"/>
    <property type="match status" value="1"/>
</dbReference>
<dbReference type="Gene3D" id="3.90.79.20">
    <property type="match status" value="1"/>
</dbReference>
<dbReference type="GO" id="GO:0046872">
    <property type="term" value="F:metal ion binding"/>
    <property type="evidence" value="ECO:0007669"/>
    <property type="project" value="UniProtKB-KW"/>
</dbReference>
<dbReference type="GO" id="GO:0019677">
    <property type="term" value="P:NAD+ catabolic process"/>
    <property type="evidence" value="ECO:0007669"/>
    <property type="project" value="TreeGrafter"/>
</dbReference>
<reference evidence="12" key="1">
    <citation type="submission" date="2021-01" db="EMBL/GenBank/DDBJ databases">
        <authorList>
            <person name="Kaushik A."/>
        </authorList>
    </citation>
    <scope>NUCLEOTIDE SEQUENCE</scope>
    <source>
        <strain evidence="12">AG5</strain>
    </source>
</reference>
<comment type="cofactor">
    <cofactor evidence="1">
        <name>Mg(2+)</name>
        <dbReference type="ChEBI" id="CHEBI:18420"/>
    </cofactor>
</comment>
<organism evidence="12 13">
    <name type="scientific">Rhizoctonia solani</name>
    <dbReference type="NCBI Taxonomy" id="456999"/>
    <lineage>
        <taxon>Eukaryota</taxon>
        <taxon>Fungi</taxon>
        <taxon>Dikarya</taxon>
        <taxon>Basidiomycota</taxon>
        <taxon>Agaricomycotina</taxon>
        <taxon>Agaricomycetes</taxon>
        <taxon>Cantharellales</taxon>
        <taxon>Ceratobasidiaceae</taxon>
        <taxon>Rhizoctonia</taxon>
    </lineage>
</organism>
<evidence type="ECO:0000256" key="4">
    <source>
        <dbReference type="ARBA" id="ARBA00012381"/>
    </source>
</evidence>
<keyword evidence="5" id="KW-0479">Metal-binding</keyword>
<proteinExistence type="inferred from homology"/>
<sequence>MQCFVMADFNWNSTDAHGHSTISISRPPALHPTPPLTNTVVPPLRLPSGQILYGGELYSFLRRKLAESALLASSKVRQAVRTPTIGLIRPNALPSATLISGLFTSPSARCVIFRNGDPLVLNDTQDSRTTVALAKVPSGELRGILGDEPFFGQGQHPGETIAEDIKEIQGVRWRGPNLVFLGVDEQHTTPTSVDDVRGTPYFALDVSDVPTDFLGTLGVSESQRLDFTEPRSATAKFSTFDASLFALARTMVDWLGQRKFCPACGSKSVSIWSGWKLKCSSALPWADNGGKPPCPSSTGLRNYQHPRSDMVVITAVLDETGDRILLGRNKKFPSGEAYRAGVSSSYSNTIITPIQPYTAFYSTLAGFIEPAETLEDAVKREIWEEAGIKVNQVRYHSGQPWPFPANLMIGCFATADSSQTIRTDLDNELEDAKWFTREEVLSVLAHPDGTNIRRREYKNFDEAQDQSTRAAAAAGPIDPQPPKDQPPFRVPPLSAIAGVLISQWAKHEVSGLGPSYGGATSLKGKI</sequence>
<keyword evidence="6" id="KW-0378">Hydrolase</keyword>
<gene>
    <name evidence="12" type="ORF">RDB_LOCUS7735</name>
</gene>
<dbReference type="AlphaFoldDB" id="A0A8H3DUI4"/>
<keyword evidence="7" id="KW-0460">Magnesium</keyword>
<evidence type="ECO:0000256" key="9">
    <source>
        <dbReference type="ARBA" id="ARBA00023679"/>
    </source>
</evidence>
<dbReference type="Gene3D" id="3.90.79.10">
    <property type="entry name" value="Nucleoside Triphosphate Pyrophosphohydrolase"/>
    <property type="match status" value="1"/>
</dbReference>
<evidence type="ECO:0000256" key="2">
    <source>
        <dbReference type="ARBA" id="ARBA00001947"/>
    </source>
</evidence>
<protein>
    <recommendedName>
        <fullName evidence="4">NAD(+) diphosphatase</fullName>
        <ecNumber evidence="4">3.6.1.22</ecNumber>
    </recommendedName>
</protein>
<feature type="domain" description="Nudix hydrolase" evidence="11">
    <location>
        <begin position="307"/>
        <end position="458"/>
    </location>
</feature>
<comment type="catalytic activity">
    <reaction evidence="9">
        <text>a 5'-end NAD(+)-phospho-ribonucleoside in mRNA + H2O = a 5'-end phospho-adenosine-phospho-ribonucleoside in mRNA + beta-nicotinamide D-ribonucleotide + 2 H(+)</text>
        <dbReference type="Rhea" id="RHEA:60876"/>
        <dbReference type="Rhea" id="RHEA-COMP:15698"/>
        <dbReference type="Rhea" id="RHEA-COMP:15719"/>
        <dbReference type="ChEBI" id="CHEBI:14649"/>
        <dbReference type="ChEBI" id="CHEBI:15377"/>
        <dbReference type="ChEBI" id="CHEBI:15378"/>
        <dbReference type="ChEBI" id="CHEBI:144029"/>
        <dbReference type="ChEBI" id="CHEBI:144051"/>
    </reaction>
    <physiologicalReaction direction="left-to-right" evidence="9">
        <dbReference type="Rhea" id="RHEA:60877"/>
    </physiologicalReaction>
</comment>
<evidence type="ECO:0000313" key="12">
    <source>
        <dbReference type="EMBL" id="CAE7060799.1"/>
    </source>
</evidence>
<dbReference type="InterPro" id="IPR050241">
    <property type="entry name" value="NAD-cap_RNA_hydrolase_NudC"/>
</dbReference>
<dbReference type="EC" id="3.6.1.22" evidence="4"/>
<dbReference type="PROSITE" id="PS00893">
    <property type="entry name" value="NUDIX_BOX"/>
    <property type="match status" value="1"/>
</dbReference>
<dbReference type="PROSITE" id="PS51462">
    <property type="entry name" value="NUDIX"/>
    <property type="match status" value="1"/>
</dbReference>
<evidence type="ECO:0000256" key="8">
    <source>
        <dbReference type="ARBA" id="ARBA00023027"/>
    </source>
</evidence>